<evidence type="ECO:0000259" key="2">
    <source>
        <dbReference type="Pfam" id="PF09335"/>
    </source>
</evidence>
<protein>
    <submittedName>
        <fullName evidence="3">Membrane protein DedA, SNARE-associated domain</fullName>
    </submittedName>
</protein>
<dbReference type="InterPro" id="IPR032816">
    <property type="entry name" value="VTT_dom"/>
</dbReference>
<evidence type="ECO:0000256" key="1">
    <source>
        <dbReference type="SAM" id="Phobius"/>
    </source>
</evidence>
<gene>
    <name evidence="3" type="ORF">SAMN06295885_0331</name>
</gene>
<reference evidence="4" key="1">
    <citation type="submission" date="2017-04" db="EMBL/GenBank/DDBJ databases">
        <authorList>
            <person name="Varghese N."/>
            <person name="Submissions S."/>
        </authorList>
    </citation>
    <scope>NUCLEOTIDE SEQUENCE [LARGE SCALE GENOMIC DNA]</scope>
    <source>
        <strain evidence="4">VKM Ac-2121</strain>
    </source>
</reference>
<accession>A0A1X7MZC6</accession>
<name>A0A1X7MZC6_9MICO</name>
<dbReference type="OrthoDB" id="3426404at2"/>
<keyword evidence="1" id="KW-0812">Transmembrane</keyword>
<evidence type="ECO:0000313" key="4">
    <source>
        <dbReference type="Proteomes" id="UP000193711"/>
    </source>
</evidence>
<keyword evidence="4" id="KW-1185">Reference proteome</keyword>
<feature type="transmembrane region" description="Helical" evidence="1">
    <location>
        <begin position="128"/>
        <end position="149"/>
    </location>
</feature>
<dbReference type="Pfam" id="PF09335">
    <property type="entry name" value="VTT_dom"/>
    <property type="match status" value="1"/>
</dbReference>
<organism evidence="3 4">
    <name type="scientific">Rathayibacter oskolensis</name>
    <dbReference type="NCBI Taxonomy" id="1891671"/>
    <lineage>
        <taxon>Bacteria</taxon>
        <taxon>Bacillati</taxon>
        <taxon>Actinomycetota</taxon>
        <taxon>Actinomycetes</taxon>
        <taxon>Micrococcales</taxon>
        <taxon>Microbacteriaceae</taxon>
        <taxon>Rathayibacter</taxon>
    </lineage>
</organism>
<feature type="transmembrane region" description="Helical" evidence="1">
    <location>
        <begin position="92"/>
        <end position="122"/>
    </location>
</feature>
<dbReference type="Proteomes" id="UP000193711">
    <property type="component" value="Unassembled WGS sequence"/>
</dbReference>
<sequence length="170" mass="18075">MPAFLDELGFVELLVALFVIVFLRAQATYWLARAIVTGAASRRFGRWLESPPMRRASALLARYGAPAVTLSFLTVGFQTVLNAAAGAARMRWVVYLLAMLPGCAAWALVYATVGFAVLWAVVGAAAGSPIGIAMLVALAAALTVSIVLLRRSRRSLPRGFGTQGRDSGHP</sequence>
<keyword evidence="1" id="KW-0472">Membrane</keyword>
<dbReference type="RefSeq" id="WP_085474869.1">
    <property type="nucleotide sequence ID" value="NZ_FXBM01000001.1"/>
</dbReference>
<dbReference type="AlphaFoldDB" id="A0A1X7MZC6"/>
<proteinExistence type="predicted"/>
<dbReference type="STRING" id="1891671.SAMN06295885_0331"/>
<feature type="domain" description="VTT" evidence="2">
    <location>
        <begin position="9"/>
        <end position="114"/>
    </location>
</feature>
<keyword evidence="1" id="KW-1133">Transmembrane helix</keyword>
<dbReference type="EMBL" id="FXBM01000001">
    <property type="protein sequence ID" value="SMH29666.1"/>
    <property type="molecule type" value="Genomic_DNA"/>
</dbReference>
<evidence type="ECO:0000313" key="3">
    <source>
        <dbReference type="EMBL" id="SMH29666.1"/>
    </source>
</evidence>